<dbReference type="PANTHER" id="PTHR48056:SF74">
    <property type="entry name" value="PROTEIN KINASE DOMAIN-CONTAINING PROTEIN"/>
    <property type="match status" value="1"/>
</dbReference>
<dbReference type="InterPro" id="IPR032675">
    <property type="entry name" value="LRR_dom_sf"/>
</dbReference>
<dbReference type="Proteomes" id="UP001140949">
    <property type="component" value="Unassembled WGS sequence"/>
</dbReference>
<keyword evidence="6 10" id="KW-1133">Transmembrane helix</keyword>
<evidence type="ECO:0000259" key="12">
    <source>
        <dbReference type="PROSITE" id="PS50011"/>
    </source>
</evidence>
<evidence type="ECO:0000256" key="7">
    <source>
        <dbReference type="ARBA" id="ARBA00023136"/>
    </source>
</evidence>
<dbReference type="FunFam" id="1.10.510.10:FF:000431">
    <property type="entry name" value="Putative inactive leucine-rich repeat receptor-like protein kinase"/>
    <property type="match status" value="1"/>
</dbReference>
<evidence type="ECO:0000256" key="5">
    <source>
        <dbReference type="ARBA" id="ARBA00022737"/>
    </source>
</evidence>
<evidence type="ECO:0000256" key="8">
    <source>
        <dbReference type="ARBA" id="ARBA00023170"/>
    </source>
</evidence>
<dbReference type="InterPro" id="IPR001611">
    <property type="entry name" value="Leu-rich_rpt"/>
</dbReference>
<feature type="transmembrane region" description="Helical" evidence="10">
    <location>
        <begin position="309"/>
        <end position="332"/>
    </location>
</feature>
<feature type="domain" description="Protein kinase" evidence="12">
    <location>
        <begin position="403"/>
        <end position="679"/>
    </location>
</feature>
<dbReference type="Pfam" id="PF07714">
    <property type="entry name" value="PK_Tyr_Ser-Thr"/>
    <property type="match status" value="1"/>
</dbReference>
<dbReference type="PANTHER" id="PTHR48056">
    <property type="entry name" value="LRR RECEPTOR-LIKE SERINE/THREONINE-PROTEIN KINASE-RELATED"/>
    <property type="match status" value="1"/>
</dbReference>
<keyword evidence="14" id="KW-1185">Reference proteome</keyword>
<comment type="caution">
    <text evidence="13">The sequence shown here is derived from an EMBL/GenBank/DDBJ whole genome shotgun (WGS) entry which is preliminary data.</text>
</comment>
<gene>
    <name evidence="13" type="ORF">M6B38_155745</name>
</gene>
<evidence type="ECO:0000256" key="10">
    <source>
        <dbReference type="SAM" id="Phobius"/>
    </source>
</evidence>
<dbReference type="SMART" id="SM00220">
    <property type="entry name" value="S_TKc"/>
    <property type="match status" value="1"/>
</dbReference>
<name>A0AAX6F503_IRIPA</name>
<dbReference type="InterPro" id="IPR011009">
    <property type="entry name" value="Kinase-like_dom_sf"/>
</dbReference>
<keyword evidence="2" id="KW-0433">Leucine-rich repeat</keyword>
<dbReference type="SUPFAM" id="SSF56112">
    <property type="entry name" value="Protein kinase-like (PK-like)"/>
    <property type="match status" value="1"/>
</dbReference>
<dbReference type="Gene3D" id="3.30.200.20">
    <property type="entry name" value="Phosphorylase Kinase, domain 1"/>
    <property type="match status" value="1"/>
</dbReference>
<evidence type="ECO:0000256" key="4">
    <source>
        <dbReference type="ARBA" id="ARBA00022729"/>
    </source>
</evidence>
<dbReference type="InterPro" id="IPR001245">
    <property type="entry name" value="Ser-Thr/Tyr_kinase_cat_dom"/>
</dbReference>
<reference evidence="13" key="1">
    <citation type="journal article" date="2023" name="GigaByte">
        <title>Genome assembly of the bearded iris, Iris pallida Lam.</title>
        <authorList>
            <person name="Bruccoleri R.E."/>
            <person name="Oakeley E.J."/>
            <person name="Faust A.M.E."/>
            <person name="Altorfer M."/>
            <person name="Dessus-Babus S."/>
            <person name="Burckhardt D."/>
            <person name="Oertli M."/>
            <person name="Naumann U."/>
            <person name="Petersen F."/>
            <person name="Wong J."/>
        </authorList>
    </citation>
    <scope>NUCLEOTIDE SEQUENCE</scope>
    <source>
        <strain evidence="13">GSM-AAB239-AS_SAM_17_03QT</strain>
    </source>
</reference>
<evidence type="ECO:0000256" key="2">
    <source>
        <dbReference type="ARBA" id="ARBA00022614"/>
    </source>
</evidence>
<evidence type="ECO:0000313" key="13">
    <source>
        <dbReference type="EMBL" id="KAJ6811283.1"/>
    </source>
</evidence>
<keyword evidence="5" id="KW-0677">Repeat</keyword>
<dbReference type="Pfam" id="PF00560">
    <property type="entry name" value="LRR_1"/>
    <property type="match status" value="1"/>
</dbReference>
<dbReference type="Gene3D" id="1.10.510.10">
    <property type="entry name" value="Transferase(Phosphotransferase) domain 1"/>
    <property type="match status" value="1"/>
</dbReference>
<accession>A0AAX6F503</accession>
<reference evidence="13" key="2">
    <citation type="submission" date="2023-04" db="EMBL/GenBank/DDBJ databases">
        <authorList>
            <person name="Bruccoleri R.E."/>
            <person name="Oakeley E.J."/>
            <person name="Faust A.-M."/>
            <person name="Dessus-Babus S."/>
            <person name="Altorfer M."/>
            <person name="Burckhardt D."/>
            <person name="Oertli M."/>
            <person name="Naumann U."/>
            <person name="Petersen F."/>
            <person name="Wong J."/>
        </authorList>
    </citation>
    <scope>NUCLEOTIDE SEQUENCE</scope>
    <source>
        <strain evidence="13">GSM-AAB239-AS_SAM_17_03QT</strain>
        <tissue evidence="13">Leaf</tissue>
    </source>
</reference>
<keyword evidence="8 13" id="KW-0675">Receptor</keyword>
<dbReference type="GO" id="GO:0016020">
    <property type="term" value="C:membrane"/>
    <property type="evidence" value="ECO:0007669"/>
    <property type="project" value="UniProtKB-SubCell"/>
</dbReference>
<keyword evidence="9" id="KW-0325">Glycoprotein</keyword>
<evidence type="ECO:0000256" key="9">
    <source>
        <dbReference type="ARBA" id="ARBA00023180"/>
    </source>
</evidence>
<dbReference type="PRINTS" id="PR00019">
    <property type="entry name" value="LEURICHRPT"/>
</dbReference>
<protein>
    <submittedName>
        <fullName evidence="13">LRR receptor-like serine/threonine-protein kinase</fullName>
    </submittedName>
</protein>
<sequence length="697" mass="75691">MTSLLFLLFFFLFSAPSLCASQSLSLSQAKTVFRLRRILEFPPLLADWNKYTNLCYLPSSPSLRIVCSNNGITELTIVGNATSTTKTRLSPSFSTDSLFTTLSRLPTLTSVSLVSLGIWGPLPAKVHRLSSLTYLNLSSNHFSGPIPALISSMSALGTLDLSRNAYAGPLPPLDGLPSLAHLDLSFNNLSGSVPSSLLSSLPSLRFLDLSDNRFSGALPEHLSCSAELAYVDLSSNLLVGHLPSCVSTNTSGRVVLTSWNCLSLSPGDSKYQHPDSYCSKKKKPLAAILPPAGEQGGGRGGRSKSTLGVVLAIVGGVTGGVVLFGILVLFVFRRRSRQSSHCDSGTVKLHKPVLVPGKTSLQLSPRTPTDARHMSQAVRIGTLGLTSYRVFTLEEIEEVTNNFDPSNLISQGPQGQFYKGWLSDGSTAVVRCLKLKQKYTQQSLTHYMDVISKLRHLNVVSIFGHCIAGGRDNNTMFLVTEYVSNGTLRSHLTEWRKCEMLKWPQRVSAVIGVARGIQFLHTVTVPGIVGNDLKIENILLDETLTAKISNYNLPICSKNKSNKNGGESPFDTVEDGGLGSIHDLEHGEKEDVYQLGLILVEIITGKPAGTRRELDALKVELQDSLADGPTKLREITDPTICGTFAFDSLQTLVAVTLNCLATDQRERPSIDDILWNLQYSVQVQDGWNSSDSLSIHS</sequence>
<keyword evidence="7 10" id="KW-0472">Membrane</keyword>
<dbReference type="Pfam" id="PF13855">
    <property type="entry name" value="LRR_8"/>
    <property type="match status" value="1"/>
</dbReference>
<dbReference type="InterPro" id="IPR000719">
    <property type="entry name" value="Prot_kinase_dom"/>
</dbReference>
<dbReference type="EMBL" id="JANAVB010031815">
    <property type="protein sequence ID" value="KAJ6811283.1"/>
    <property type="molecule type" value="Genomic_DNA"/>
</dbReference>
<keyword evidence="13" id="KW-0808">Transferase</keyword>
<dbReference type="InterPro" id="IPR003591">
    <property type="entry name" value="Leu-rich_rpt_typical-subtyp"/>
</dbReference>
<evidence type="ECO:0000256" key="11">
    <source>
        <dbReference type="SAM" id="SignalP"/>
    </source>
</evidence>
<dbReference type="GO" id="GO:0033612">
    <property type="term" value="F:receptor serine/threonine kinase binding"/>
    <property type="evidence" value="ECO:0007669"/>
    <property type="project" value="TreeGrafter"/>
</dbReference>
<evidence type="ECO:0000256" key="3">
    <source>
        <dbReference type="ARBA" id="ARBA00022692"/>
    </source>
</evidence>
<evidence type="ECO:0000256" key="1">
    <source>
        <dbReference type="ARBA" id="ARBA00004479"/>
    </source>
</evidence>
<feature type="signal peptide" evidence="11">
    <location>
        <begin position="1"/>
        <end position="19"/>
    </location>
</feature>
<dbReference type="SUPFAM" id="SSF52058">
    <property type="entry name" value="L domain-like"/>
    <property type="match status" value="1"/>
</dbReference>
<keyword evidence="13" id="KW-0418">Kinase</keyword>
<keyword evidence="4 11" id="KW-0732">Signal</keyword>
<keyword evidence="3 10" id="KW-0812">Transmembrane</keyword>
<dbReference type="InterPro" id="IPR050647">
    <property type="entry name" value="Plant_LRR-RLKs"/>
</dbReference>
<proteinExistence type="predicted"/>
<dbReference type="AlphaFoldDB" id="A0AAX6F503"/>
<dbReference type="Gene3D" id="3.80.10.10">
    <property type="entry name" value="Ribonuclease Inhibitor"/>
    <property type="match status" value="1"/>
</dbReference>
<evidence type="ECO:0000313" key="14">
    <source>
        <dbReference type="Proteomes" id="UP001140949"/>
    </source>
</evidence>
<evidence type="ECO:0000256" key="6">
    <source>
        <dbReference type="ARBA" id="ARBA00022989"/>
    </source>
</evidence>
<dbReference type="GO" id="GO:0005524">
    <property type="term" value="F:ATP binding"/>
    <property type="evidence" value="ECO:0007669"/>
    <property type="project" value="InterPro"/>
</dbReference>
<dbReference type="SMART" id="SM00369">
    <property type="entry name" value="LRR_TYP"/>
    <property type="match status" value="3"/>
</dbReference>
<dbReference type="FunFam" id="3.80.10.10:FF:001678">
    <property type="entry name" value="Calmodulin-binding receptor kinase CaMRLK"/>
    <property type="match status" value="1"/>
</dbReference>
<organism evidence="13 14">
    <name type="scientific">Iris pallida</name>
    <name type="common">Sweet iris</name>
    <dbReference type="NCBI Taxonomy" id="29817"/>
    <lineage>
        <taxon>Eukaryota</taxon>
        <taxon>Viridiplantae</taxon>
        <taxon>Streptophyta</taxon>
        <taxon>Embryophyta</taxon>
        <taxon>Tracheophyta</taxon>
        <taxon>Spermatophyta</taxon>
        <taxon>Magnoliopsida</taxon>
        <taxon>Liliopsida</taxon>
        <taxon>Asparagales</taxon>
        <taxon>Iridaceae</taxon>
        <taxon>Iridoideae</taxon>
        <taxon>Irideae</taxon>
        <taxon>Iris</taxon>
    </lineage>
</organism>
<dbReference type="GO" id="GO:0004672">
    <property type="term" value="F:protein kinase activity"/>
    <property type="evidence" value="ECO:0007669"/>
    <property type="project" value="InterPro"/>
</dbReference>
<feature type="chain" id="PRO_5043825382" evidence="11">
    <location>
        <begin position="20"/>
        <end position="697"/>
    </location>
</feature>
<comment type="subcellular location">
    <subcellularLocation>
        <location evidence="1">Membrane</location>
        <topology evidence="1">Single-pass type I membrane protein</topology>
    </subcellularLocation>
</comment>
<dbReference type="PROSITE" id="PS50011">
    <property type="entry name" value="PROTEIN_KINASE_DOM"/>
    <property type="match status" value="1"/>
</dbReference>